<dbReference type="PROSITE" id="PS52019">
    <property type="entry name" value="PKS_MFAS_DH"/>
    <property type="match status" value="1"/>
</dbReference>
<dbReference type="PANTHER" id="PTHR43775:SF37">
    <property type="entry name" value="SI:DKEY-61P9.11"/>
    <property type="match status" value="1"/>
</dbReference>
<keyword evidence="16" id="KW-1185">Reference proteome</keyword>
<feature type="region of interest" description="Disordered" evidence="10">
    <location>
        <begin position="568"/>
        <end position="609"/>
    </location>
</feature>
<feature type="compositionally biased region" description="Polar residues" evidence="10">
    <location>
        <begin position="711"/>
        <end position="724"/>
    </location>
</feature>
<evidence type="ECO:0000256" key="2">
    <source>
        <dbReference type="ARBA" id="ARBA00006432"/>
    </source>
</evidence>
<keyword evidence="3" id="KW-0596">Phosphopantetheine</keyword>
<dbReference type="RefSeq" id="WP_100714673.1">
    <property type="nucleotide sequence ID" value="NZ_NPDY01000015.1"/>
</dbReference>
<dbReference type="SMART" id="SM00825">
    <property type="entry name" value="PKS_KS"/>
    <property type="match status" value="1"/>
</dbReference>
<dbReference type="InterPro" id="IPR050091">
    <property type="entry name" value="PKS_NRPS_Biosynth_Enz"/>
</dbReference>
<dbReference type="EMBL" id="NPDZ01000012">
    <property type="protein sequence ID" value="PJZ72151.1"/>
    <property type="molecule type" value="Genomic_DNA"/>
</dbReference>
<evidence type="ECO:0000313" key="15">
    <source>
        <dbReference type="EMBL" id="PJZ72151.1"/>
    </source>
</evidence>
<dbReference type="Pfam" id="PF02801">
    <property type="entry name" value="Ketoacyl-synt_C"/>
    <property type="match status" value="1"/>
</dbReference>
<dbReference type="InterPro" id="IPR016035">
    <property type="entry name" value="Acyl_Trfase/lysoPLipase"/>
</dbReference>
<dbReference type="InterPro" id="IPR023213">
    <property type="entry name" value="CAT-like_dom_sf"/>
</dbReference>
<dbReference type="PANTHER" id="PTHR43775">
    <property type="entry name" value="FATTY ACID SYNTHASE"/>
    <property type="match status" value="1"/>
</dbReference>
<feature type="compositionally biased region" description="Polar residues" evidence="10">
    <location>
        <begin position="590"/>
        <end position="606"/>
    </location>
</feature>
<dbReference type="GO" id="GO:0031177">
    <property type="term" value="F:phosphopantetheine binding"/>
    <property type="evidence" value="ECO:0007669"/>
    <property type="project" value="InterPro"/>
</dbReference>
<dbReference type="InterPro" id="IPR020806">
    <property type="entry name" value="PKS_PP-bd"/>
</dbReference>
<organism evidence="15 17">
    <name type="scientific">Leptospira perolatii</name>
    <dbReference type="NCBI Taxonomy" id="2023191"/>
    <lineage>
        <taxon>Bacteria</taxon>
        <taxon>Pseudomonadati</taxon>
        <taxon>Spirochaetota</taxon>
        <taxon>Spirochaetia</taxon>
        <taxon>Leptospirales</taxon>
        <taxon>Leptospiraceae</taxon>
        <taxon>Leptospira</taxon>
    </lineage>
</organism>
<feature type="region of interest" description="Disordered" evidence="10">
    <location>
        <begin position="692"/>
        <end position="724"/>
    </location>
</feature>
<dbReference type="Gene3D" id="3.30.70.3290">
    <property type="match status" value="1"/>
</dbReference>
<comment type="caution">
    <text evidence="15">The sequence shown here is derived from an EMBL/GenBank/DDBJ whole genome shotgun (WGS) entry which is preliminary data.</text>
</comment>
<dbReference type="InterPro" id="IPR042104">
    <property type="entry name" value="PKS_dehydratase_sf"/>
</dbReference>
<feature type="compositionally biased region" description="Low complexity" evidence="10">
    <location>
        <begin position="568"/>
        <end position="577"/>
    </location>
</feature>
<dbReference type="InterPro" id="IPR040097">
    <property type="entry name" value="FAAL/FAAC"/>
</dbReference>
<dbReference type="InterPro" id="IPR025110">
    <property type="entry name" value="AMP-bd_C"/>
</dbReference>
<dbReference type="GO" id="GO:0004312">
    <property type="term" value="F:fatty acid synthase activity"/>
    <property type="evidence" value="ECO:0007669"/>
    <property type="project" value="TreeGrafter"/>
</dbReference>
<dbReference type="FunFam" id="3.40.50.12780:FF:000013">
    <property type="entry name" value="Long-chain-fatty-acid--AMP ligase FadD32"/>
    <property type="match status" value="1"/>
</dbReference>
<dbReference type="GO" id="GO:0004315">
    <property type="term" value="F:3-oxoacyl-[acyl-carrier-protein] synthase activity"/>
    <property type="evidence" value="ECO:0007669"/>
    <property type="project" value="InterPro"/>
</dbReference>
<protein>
    <recommendedName>
        <fullName evidence="18">Beta-ketoacyl synthase</fullName>
    </recommendedName>
</protein>
<dbReference type="Gene3D" id="3.10.129.110">
    <property type="entry name" value="Polyketide synthase dehydratase"/>
    <property type="match status" value="1"/>
</dbReference>
<dbReference type="SMART" id="SM01294">
    <property type="entry name" value="PKS_PP_betabranch"/>
    <property type="match status" value="1"/>
</dbReference>
<dbReference type="Pfam" id="PF16197">
    <property type="entry name" value="KAsynt_C_assoc"/>
    <property type="match status" value="1"/>
</dbReference>
<comment type="cofactor">
    <cofactor evidence="1">
        <name>pantetheine 4'-phosphate</name>
        <dbReference type="ChEBI" id="CHEBI:47942"/>
    </cofactor>
</comment>
<dbReference type="Pfam" id="PF14765">
    <property type="entry name" value="PS-DH"/>
    <property type="match status" value="1"/>
</dbReference>
<feature type="domain" description="PKS/mFAS DH" evidence="13">
    <location>
        <begin position="1625"/>
        <end position="1920"/>
    </location>
</feature>
<evidence type="ECO:0000256" key="8">
    <source>
        <dbReference type="ARBA" id="ARBA00054155"/>
    </source>
</evidence>
<dbReference type="PROSITE" id="PS52004">
    <property type="entry name" value="KS3_2"/>
    <property type="match status" value="1"/>
</dbReference>
<dbReference type="Gene3D" id="3.40.47.10">
    <property type="match status" value="1"/>
</dbReference>
<dbReference type="Pfam" id="PF00698">
    <property type="entry name" value="Acyl_transf_1"/>
    <property type="match status" value="1"/>
</dbReference>
<dbReference type="Gene3D" id="3.40.366.10">
    <property type="entry name" value="Malonyl-Coenzyme A Acyl Carrier Protein, domain 2"/>
    <property type="match status" value="1"/>
</dbReference>
<dbReference type="SUPFAM" id="SSF52151">
    <property type="entry name" value="FabD/lysophospholipase-like"/>
    <property type="match status" value="1"/>
</dbReference>
<evidence type="ECO:0000256" key="9">
    <source>
        <dbReference type="PROSITE-ProRule" id="PRU01363"/>
    </source>
</evidence>
<dbReference type="InterPro" id="IPR014031">
    <property type="entry name" value="Ketoacyl_synth_C"/>
</dbReference>
<dbReference type="Proteomes" id="UP000231962">
    <property type="component" value="Unassembled WGS sequence"/>
</dbReference>
<dbReference type="InterPro" id="IPR001227">
    <property type="entry name" value="Ac_transferase_dom_sf"/>
</dbReference>
<dbReference type="PROSITE" id="PS00012">
    <property type="entry name" value="PHOSPHOPANTETHEINE"/>
    <property type="match status" value="2"/>
</dbReference>
<dbReference type="InterPro" id="IPR016039">
    <property type="entry name" value="Thiolase-like"/>
</dbReference>
<dbReference type="PROSITE" id="PS50075">
    <property type="entry name" value="CARRIER"/>
    <property type="match status" value="2"/>
</dbReference>
<sequence>MNHLVELLELRNNKSPDKLAYCFLEDGESKESLLSYSDLFKSIEKIAGNIQSITKLGDRVLLLYPPGLEYIISFLGCITAGVIPVPAYPPRNNHHVDRIKTIIKDADATAALTVDSAREKISQILTSESTLRNVGLYTYSDLCQASGNLKRHLLQSESVAFLQYTSGSTSAPKGVVVSHGNLLDNLKSQYQFSGIKEDSKSLFWLPPYHDMGLIGGILGPLYCQIPGYLMSPFHFIQRPMRWLEAITKYQITISGGPNFGYDYCVQSSTLEKLKKLNLESWKIAYNGAEFIRHSTLKSFSETFGVCGFLPSTFRAAYGLAESTLAAACSIPVFGKFHSSDLEQTDTKPAKVNEDAASQNEDLSILIGIDSYSEGQRLAIVDPITNVRCEEGKVGEIWLHGPSVALGYWNNPTQTESTFHARIQNEEPANYLRTGDLGFISSGVLYVTGRMKELLILRGVNYYPHDFENVAASSHEALHPDSIIAFSVTVKEREELVILAEIPRQWTNSIEEILQSIRQAVSKSFELQPYSILPVKRGSLPKTSSGKKQRLNARKQFLANELTLIESSLSSNQSQANQKSEKAVQPELPKNSRSPLQTAQDTAQSKSEAYPKLTKVARSEIENWLKNYAAQLLGISSDSIQTSTPLADYGLDSIKAIQISGELEEKLGIPISPTLAYEYPTIELLSEYLSGAAKNPSNSQRTNGHESAVPINGTSNKSSAPPNTSNVEPVAIIGMSCKFPGANSLEEFWKLLSEGKDAISEVPSDRWDVNEYYDASGVRPGTMNTRWGGFIHDVAEFDHEFFGISKREAECMDPQQRILLQTSWEALENAGIAPTTLALSRTGVFIGITGNDYGLLQYNQSDLENPYLLMGNSSSIAANRLSYFLNLAGPSISLDTACSSSLVSVLMACKSLQSGDSDLAIAGGVNLILTPEITINFSRGGYMAPDGRCKSFDSSANGFVRGEGAGIVVLKPLSKAISDGDRVYAVLHGGAVNQDGRSNGLTAPNPLAQEAVLQEAYKATGIHPDFVDYVECHGTGTALGDPIEVNALGKVFRRNDQGASNLLIGSVKSNIGHLEAAAGIAGLIKLSLSLLNREIPKSLHFQNPNPRIDFKRLGIQVNHQHKPWPKRIGENSSKPTVAGISSFGFGGTNAHLVLSGVEPDSEISVDYRKPISSAVIPFSAQNVKGLREISQRYLEHLQKTESWEPHDICYTAGEKRSHFSTRAAIHFTSREELKTELKNLAEGTETANIRIRSGSKNHTRKVVFVFSGQGGQWPGMGLGLVKSQKIYREKLEECSEVIRQKYGWNLMKELEATSESAPIVSQVEIVQPAIFALQISLAHMWRSWGIEPSAVVGHSMGEVAAAYLSGSLSIEDAVSVICERSCLAASSSQSAGMAFIELSMSESVKLIKPYEDKISIAAANAPRATLLSGDLSVLEKLLLQVKQEDVFGKLIKVSYASHSPQMEPIKEELQKKLKFLKPSESEITFYSTVTSTEFDGRNLNSEYWGRNLREPVLFNQTIQQLMQDGHNVFFEMSPHPVLTQSIQQIIQEQGRKAVAIESLRRDLSEDRAMNECIANLYTEGLDPAWGQIYPESKFYPNLPTYPWQTERSWFHVRKNLPINDLETKTQALPGAKQSFAAYPESNIWETRLNEESTSPLSQYKRKGILSAAGWIEIALKAAKESSSHPLETQSATLELKNLKFHQINLDQPSYIQTFLSKGNCKIYSSESKKEWVENFSGFVPSLDSKAKNSSDFKTKNENHFSSSDVIENTSNCTQAIELKEFYENLKNEGISLGAEFENLMELRKGKGIALGKINAQKLQFASFIVPPQILESAFFVFKASSSKLYKKNSGDLRTVLFPASIGSFLVLDSSLESDFLWCYAKLQEESQERLSGNLVFFTSEGKVWAEIEDLVLGEFQISEAKNEGSETEANNPKVEISKSKIKPIDRFYQEFGTIQKENQLESIISHLRTSIAKSLLVSISEIDMEQPLVSIGIDSLVAMEIRNKIEVTTRVSIPLIKLIEGASIKDIAILILPKMQAALNQQTDPHTASEGKTIQDPFTETAITSAVVAETYRLSPQQRRYIADFTLDPERSWSNIIVQSPFPIVCEDSVFEKAFQIVCERHEGLRTLFPTIGSEIRQKIVSDGVLRLRQIHLENEDKNQLEELFSNLREEGNNLVWDFQNGPLGHVVRITTPDKDYVFLMYHRILLDANGITSLLYELMKVTQEVRIGRVKSQNSGVIKYRDFSEWLNALEAKGTFDSSREYWKAELQSPLPDPFYWNRSPGNSRFREGGVASKELPLSIYNELKMKAAKNAWTLSMTLFSIYLISLREAGAGDDLIIDTSLIGRGRKEISSIPGFFTNVVPIRIRMNAKMKFSELVGEVTRKVGQSQQHQYFQYNRIVDELGIDREEKIFPISGLFFSKVDVPTAYENPTYDRILWKKSGTETRYGSMFHALCHPDCIRLEMKHRLKFLPQEIAISVVDSFSRIMEQISKDDAVQEIGDCVTKST</sequence>
<evidence type="ECO:0000256" key="1">
    <source>
        <dbReference type="ARBA" id="ARBA00001957"/>
    </source>
</evidence>
<dbReference type="InterPro" id="IPR006162">
    <property type="entry name" value="Ppantetheine_attach_site"/>
</dbReference>
<accession>A0A2M9ZJF8</accession>
<dbReference type="InterPro" id="IPR042099">
    <property type="entry name" value="ANL_N_sf"/>
</dbReference>
<feature type="domain" description="Carrier" evidence="11">
    <location>
        <begin position="1957"/>
        <end position="2034"/>
    </location>
</feature>
<comment type="similarity">
    <text evidence="2">Belongs to the ATP-dependent AMP-binding enzyme family.</text>
</comment>
<feature type="region of interest" description="C-terminal hotdog fold" evidence="9">
    <location>
        <begin position="1772"/>
        <end position="1920"/>
    </location>
</feature>
<dbReference type="SMART" id="SM00823">
    <property type="entry name" value="PKS_PP"/>
    <property type="match status" value="2"/>
</dbReference>
<evidence type="ECO:0000313" key="16">
    <source>
        <dbReference type="Proteomes" id="UP000231962"/>
    </source>
</evidence>
<dbReference type="InterPro" id="IPR001242">
    <property type="entry name" value="Condensation_dom"/>
</dbReference>
<evidence type="ECO:0000256" key="6">
    <source>
        <dbReference type="ARBA" id="ARBA00022832"/>
    </source>
</evidence>
<dbReference type="SUPFAM" id="SSF53901">
    <property type="entry name" value="Thiolase-like"/>
    <property type="match status" value="1"/>
</dbReference>
<evidence type="ECO:0008006" key="18">
    <source>
        <dbReference type="Google" id="ProtNLM"/>
    </source>
</evidence>
<dbReference type="Gene3D" id="3.40.50.12780">
    <property type="entry name" value="N-terminal domain of ligase-like"/>
    <property type="match status" value="1"/>
</dbReference>
<reference evidence="16 17" key="1">
    <citation type="submission" date="2017-07" db="EMBL/GenBank/DDBJ databases">
        <title>Leptospira spp. isolated from tropical soils.</title>
        <authorList>
            <person name="Thibeaux R."/>
            <person name="Iraola G."/>
            <person name="Ferres I."/>
            <person name="Bierque E."/>
            <person name="Girault D."/>
            <person name="Soupe-Gilbert M.-E."/>
            <person name="Picardeau M."/>
            <person name="Goarant C."/>
        </authorList>
    </citation>
    <scope>NUCLEOTIDE SEQUENCE [LARGE SCALE GENOMIC DNA]</scope>
    <source>
        <strain evidence="15 17">FH1-B-B1</strain>
        <strain evidence="14 16">FH1-B-C1</strain>
    </source>
</reference>
<dbReference type="InterPro" id="IPR020845">
    <property type="entry name" value="AMP-binding_CS"/>
</dbReference>
<dbReference type="CDD" id="cd05931">
    <property type="entry name" value="FAAL"/>
    <property type="match status" value="1"/>
</dbReference>
<evidence type="ECO:0000256" key="5">
    <source>
        <dbReference type="ARBA" id="ARBA00022679"/>
    </source>
</evidence>
<dbReference type="PROSITE" id="PS00606">
    <property type="entry name" value="KS3_1"/>
    <property type="match status" value="1"/>
</dbReference>
<proteinExistence type="inferred from homology"/>
<evidence type="ECO:0000256" key="10">
    <source>
        <dbReference type="SAM" id="MobiDB-lite"/>
    </source>
</evidence>
<dbReference type="Pfam" id="PF23024">
    <property type="entry name" value="AMP-dom_DIP2-like"/>
    <property type="match status" value="1"/>
</dbReference>
<dbReference type="InterPro" id="IPR014043">
    <property type="entry name" value="Acyl_transferase_dom"/>
</dbReference>
<dbReference type="InterPro" id="IPR036736">
    <property type="entry name" value="ACP-like_sf"/>
</dbReference>
<evidence type="ECO:0000256" key="4">
    <source>
        <dbReference type="ARBA" id="ARBA00022553"/>
    </source>
</evidence>
<dbReference type="EMBL" id="NPDY01000015">
    <property type="protein sequence ID" value="PJZ68820.1"/>
    <property type="molecule type" value="Genomic_DNA"/>
</dbReference>
<name>A0A2M9ZJF8_9LEPT</name>
<feature type="domain" description="Ketosynthase family 3 (KS3)" evidence="12">
    <location>
        <begin position="726"/>
        <end position="1155"/>
    </location>
</feature>
<dbReference type="InterPro" id="IPR009081">
    <property type="entry name" value="PP-bd_ACP"/>
</dbReference>
<gene>
    <name evidence="14" type="ORF">CH360_13950</name>
    <name evidence="15" type="ORF">CH373_15490</name>
</gene>
<dbReference type="InterPro" id="IPR000873">
    <property type="entry name" value="AMP-dep_synth/lig_dom"/>
</dbReference>
<evidence type="ECO:0000256" key="7">
    <source>
        <dbReference type="ARBA" id="ARBA00023098"/>
    </source>
</evidence>
<dbReference type="SUPFAM" id="SSF52777">
    <property type="entry name" value="CoA-dependent acyltransferases"/>
    <property type="match status" value="2"/>
</dbReference>
<feature type="domain" description="Carrier" evidence="11">
    <location>
        <begin position="618"/>
        <end position="692"/>
    </location>
</feature>
<dbReference type="SUPFAM" id="SSF56801">
    <property type="entry name" value="Acetyl-CoA synthetase-like"/>
    <property type="match status" value="1"/>
</dbReference>
<keyword evidence="5" id="KW-0808">Transferase</keyword>
<keyword evidence="6" id="KW-0276">Fatty acid metabolism</keyword>
<evidence type="ECO:0000313" key="17">
    <source>
        <dbReference type="Proteomes" id="UP000231990"/>
    </source>
</evidence>
<dbReference type="FunFam" id="3.40.47.10:FF:000019">
    <property type="entry name" value="Polyketide synthase type I"/>
    <property type="match status" value="1"/>
</dbReference>
<dbReference type="Gene3D" id="1.10.1200.10">
    <property type="entry name" value="ACP-like"/>
    <property type="match status" value="2"/>
</dbReference>
<dbReference type="Pfam" id="PF00501">
    <property type="entry name" value="AMP-binding"/>
    <property type="match status" value="1"/>
</dbReference>
<dbReference type="SMART" id="SM00827">
    <property type="entry name" value="PKS_AT"/>
    <property type="match status" value="1"/>
</dbReference>
<comment type="function">
    <text evidence="8">Involved in production of the polyketide antibiotic thailandamide.</text>
</comment>
<evidence type="ECO:0000259" key="11">
    <source>
        <dbReference type="PROSITE" id="PS50075"/>
    </source>
</evidence>
<dbReference type="GO" id="GO:0071770">
    <property type="term" value="P:DIM/DIP cell wall layer assembly"/>
    <property type="evidence" value="ECO:0007669"/>
    <property type="project" value="TreeGrafter"/>
</dbReference>
<evidence type="ECO:0000259" key="13">
    <source>
        <dbReference type="PROSITE" id="PS52019"/>
    </source>
</evidence>
<keyword evidence="4" id="KW-0597">Phosphoprotein</keyword>
<dbReference type="Gene3D" id="3.30.559.10">
    <property type="entry name" value="Chloramphenicol acetyltransferase-like domain"/>
    <property type="match status" value="1"/>
</dbReference>
<dbReference type="Gene3D" id="3.30.300.30">
    <property type="match status" value="1"/>
</dbReference>
<dbReference type="InterPro" id="IPR045851">
    <property type="entry name" value="AMP-bd_C_sf"/>
</dbReference>
<dbReference type="GO" id="GO:0005737">
    <property type="term" value="C:cytoplasm"/>
    <property type="evidence" value="ECO:0007669"/>
    <property type="project" value="TreeGrafter"/>
</dbReference>
<dbReference type="InterPro" id="IPR049900">
    <property type="entry name" value="PKS_mFAS_DH"/>
</dbReference>
<dbReference type="CDD" id="cd00833">
    <property type="entry name" value="PKS"/>
    <property type="match status" value="1"/>
</dbReference>
<dbReference type="Pfam" id="PF00668">
    <property type="entry name" value="Condensation"/>
    <property type="match status" value="1"/>
</dbReference>
<dbReference type="SUPFAM" id="SSF55048">
    <property type="entry name" value="Probable ACP-binding domain of malonyl-CoA ACP transacylase"/>
    <property type="match status" value="1"/>
</dbReference>
<dbReference type="InterPro" id="IPR020841">
    <property type="entry name" value="PKS_Beta-ketoAc_synthase_dom"/>
</dbReference>
<dbReference type="Gene3D" id="3.30.559.30">
    <property type="entry name" value="Nonribosomal peptide synthetase, condensation domain"/>
    <property type="match status" value="1"/>
</dbReference>
<dbReference type="InterPro" id="IPR032821">
    <property type="entry name" value="PKS_assoc"/>
</dbReference>
<dbReference type="GO" id="GO:0005886">
    <property type="term" value="C:plasma membrane"/>
    <property type="evidence" value="ECO:0007669"/>
    <property type="project" value="TreeGrafter"/>
</dbReference>
<dbReference type="Pfam" id="PF00109">
    <property type="entry name" value="ketoacyl-synt"/>
    <property type="match status" value="1"/>
</dbReference>
<evidence type="ECO:0000259" key="12">
    <source>
        <dbReference type="PROSITE" id="PS52004"/>
    </source>
</evidence>
<dbReference type="InterPro" id="IPR049551">
    <property type="entry name" value="PKS_DH_C"/>
</dbReference>
<comment type="caution">
    <text evidence="9">Lacks conserved residue(s) required for the propagation of feature annotation.</text>
</comment>
<dbReference type="Proteomes" id="UP000231990">
    <property type="component" value="Unassembled WGS sequence"/>
</dbReference>
<dbReference type="GO" id="GO:0006633">
    <property type="term" value="P:fatty acid biosynthetic process"/>
    <property type="evidence" value="ECO:0007669"/>
    <property type="project" value="InterPro"/>
</dbReference>
<dbReference type="InterPro" id="IPR018201">
    <property type="entry name" value="Ketoacyl_synth_AS"/>
</dbReference>
<dbReference type="InterPro" id="IPR016036">
    <property type="entry name" value="Malonyl_transacylase_ACP-bd"/>
</dbReference>
<dbReference type="OrthoDB" id="9805460at2"/>
<evidence type="ECO:0000313" key="14">
    <source>
        <dbReference type="EMBL" id="PJZ68820.1"/>
    </source>
</evidence>
<keyword evidence="7" id="KW-0443">Lipid metabolism</keyword>
<dbReference type="Pfam" id="PF00550">
    <property type="entry name" value="PP-binding"/>
    <property type="match status" value="2"/>
</dbReference>
<evidence type="ECO:0000256" key="3">
    <source>
        <dbReference type="ARBA" id="ARBA00022450"/>
    </source>
</evidence>
<dbReference type="SUPFAM" id="SSF47336">
    <property type="entry name" value="ACP-like"/>
    <property type="match status" value="2"/>
</dbReference>
<dbReference type="PROSITE" id="PS00455">
    <property type="entry name" value="AMP_BINDING"/>
    <property type="match status" value="1"/>
</dbReference>
<feature type="region of interest" description="N-terminal hotdog fold" evidence="9">
    <location>
        <begin position="1625"/>
        <end position="1745"/>
    </location>
</feature>
<dbReference type="InterPro" id="IPR014030">
    <property type="entry name" value="Ketoacyl_synth_N"/>
</dbReference>